<evidence type="ECO:0000313" key="2">
    <source>
        <dbReference type="EMBL" id="MCG2616459.1"/>
    </source>
</evidence>
<accession>A0ABS9KVU0</accession>
<feature type="signal peptide" evidence="1">
    <location>
        <begin position="1"/>
        <end position="23"/>
    </location>
</feature>
<protein>
    <submittedName>
        <fullName evidence="2">T9SS type A sorting domain-containing protein</fullName>
    </submittedName>
</protein>
<dbReference type="InterPro" id="IPR026444">
    <property type="entry name" value="Secre_tail"/>
</dbReference>
<dbReference type="NCBIfam" id="TIGR04183">
    <property type="entry name" value="Por_Secre_tail"/>
    <property type="match status" value="1"/>
</dbReference>
<gene>
    <name evidence="2" type="ORF">LZZ85_19320</name>
</gene>
<dbReference type="RefSeq" id="WP_237874995.1">
    <property type="nucleotide sequence ID" value="NZ_JAKLTR010000013.1"/>
</dbReference>
<reference evidence="2" key="1">
    <citation type="submission" date="2022-01" db="EMBL/GenBank/DDBJ databases">
        <authorList>
            <person name="Jo J.-H."/>
            <person name="Im W.-T."/>
        </authorList>
    </citation>
    <scope>NUCLEOTIDE SEQUENCE</scope>
    <source>
        <strain evidence="2">NA20</strain>
    </source>
</reference>
<dbReference type="Gene3D" id="3.40.390.10">
    <property type="entry name" value="Collagenase (Catalytic Domain)"/>
    <property type="match status" value="1"/>
</dbReference>
<comment type="caution">
    <text evidence="2">The sequence shown here is derived from an EMBL/GenBank/DDBJ whole genome shotgun (WGS) entry which is preliminary data.</text>
</comment>
<dbReference type="InterPro" id="IPR024079">
    <property type="entry name" value="MetalloPept_cat_dom_sf"/>
</dbReference>
<evidence type="ECO:0000313" key="3">
    <source>
        <dbReference type="Proteomes" id="UP001165367"/>
    </source>
</evidence>
<dbReference type="Pfam" id="PF13688">
    <property type="entry name" value="Reprolysin_5"/>
    <property type="match status" value="1"/>
</dbReference>
<dbReference type="EMBL" id="JAKLTR010000013">
    <property type="protein sequence ID" value="MCG2616459.1"/>
    <property type="molecule type" value="Genomic_DNA"/>
</dbReference>
<dbReference type="Gene3D" id="2.60.120.380">
    <property type="match status" value="1"/>
</dbReference>
<dbReference type="SUPFAM" id="SSF55486">
    <property type="entry name" value="Metalloproteases ('zincins'), catalytic domain"/>
    <property type="match status" value="1"/>
</dbReference>
<evidence type="ECO:0000256" key="1">
    <source>
        <dbReference type="SAM" id="SignalP"/>
    </source>
</evidence>
<proteinExistence type="predicted"/>
<sequence length="536" mass="58743">MKNILPHLLALLLCVQLSTWAQAVPVLNSYPAANSVIFLDFDGHTDETGSWSPFGPVVLGPSGMSDPQIIEAFNRIAEDFRPFNINITTDSTKYWAAPLFQRTRVVLTVSSSWYSNSAGGVSWVGSFTWGTDAPCFVFTALLGYNTKNIAEAASHEAGHTLGLQHQTKYDGSCNKVTDYDPGVGTGEIGWAPIMGVGYYQNFTLWHNGTTIYGCASRQNDLDVITSADNGFGYRPDDHGKTFATATIPAFSANQFDVTGVIDRNTDQDIFKFIMPTNGRLQIDAVPYNVGTGNAGSDLDMQVSLYNEQENLLSVYNPGNLLNSVTDTQLNAGTYFIKVEGKGNLYAPAYASLGSYSMHATIQPNGVGVLPLRKLDLKGIIANSKHLLNWQIDIDEKIIQQVLEISTDGRTFQSLVELTADARNYIYQPASSSAVRYRVNVILENGHRYYSNNVSLQQENNRSWPRVAGNPIQSNAVVISSPGQFDYTLVDANGRTIMTGKLVNGLNTIQAPALLPGIYLVRYSTENAHQTEKIVRQ</sequence>
<name>A0ABS9KVU0_9BACT</name>
<keyword evidence="3" id="KW-1185">Reference proteome</keyword>
<keyword evidence="1" id="KW-0732">Signal</keyword>
<organism evidence="2 3">
    <name type="scientific">Terrimonas ginsenosidimutans</name>
    <dbReference type="NCBI Taxonomy" id="2908004"/>
    <lineage>
        <taxon>Bacteria</taxon>
        <taxon>Pseudomonadati</taxon>
        <taxon>Bacteroidota</taxon>
        <taxon>Chitinophagia</taxon>
        <taxon>Chitinophagales</taxon>
        <taxon>Chitinophagaceae</taxon>
        <taxon>Terrimonas</taxon>
    </lineage>
</organism>
<feature type="chain" id="PRO_5045957532" evidence="1">
    <location>
        <begin position="24"/>
        <end position="536"/>
    </location>
</feature>
<dbReference type="Proteomes" id="UP001165367">
    <property type="component" value="Unassembled WGS sequence"/>
</dbReference>